<dbReference type="InterPro" id="IPR036426">
    <property type="entry name" value="Bulb-type_lectin_dom_sf"/>
</dbReference>
<dbReference type="EC" id="2.7.11.1" evidence="14"/>
<dbReference type="Gene3D" id="2.90.10.10">
    <property type="entry name" value="Bulb-type lectin domain"/>
    <property type="match status" value="1"/>
</dbReference>
<keyword evidence="4 14" id="KW-0808">Transferase</keyword>
<dbReference type="Pfam" id="PF07714">
    <property type="entry name" value="PK_Tyr_Ser-Thr"/>
    <property type="match status" value="1"/>
</dbReference>
<dbReference type="Gene3D" id="3.30.200.20">
    <property type="entry name" value="Phosphorylase Kinase, domain 1"/>
    <property type="match status" value="1"/>
</dbReference>
<dbReference type="PROSITE" id="PS50927">
    <property type="entry name" value="BULB_LECTIN"/>
    <property type="match status" value="1"/>
</dbReference>
<dbReference type="PROSITE" id="PS00107">
    <property type="entry name" value="PROTEIN_KINASE_ATP"/>
    <property type="match status" value="1"/>
</dbReference>
<evidence type="ECO:0000259" key="20">
    <source>
        <dbReference type="PROSITE" id="PS50948"/>
    </source>
</evidence>
<keyword evidence="3 14" id="KW-0723">Serine/threonine-protein kinase</keyword>
<comment type="similarity">
    <text evidence="14">Belongs to the protein kinase superfamily. Ser/Thr protein kinase family.</text>
</comment>
<dbReference type="InterPro" id="IPR000858">
    <property type="entry name" value="S_locus_glycoprot_dom"/>
</dbReference>
<sequence>MKGVRNIYDHHSYTFLLVFVVMILFHPALSIYINTLSSTESLTISNNRTLVSPGDVFELGFFKTTSSSRWYLGIWYKQLPEKTYVWVANRDNPLPNSIGTLKISNMNLVLLDHSNKSVWSTNLTRRNERTPVMAELLANGNFVMRDSNNNDASEFLWQSFDYPTDTLLPEMKLGYNLKKGLNRFLISWRSSDDPSSGDYSYKLEPRRLPEFYLLQGDVREHRSGPWNGIRFSGILEDQKLSYMEYNFTETSEEVAYTFRMTNNSFYSRLTLSSTGYFERLTWAPSSVIWNVFWSSPANPQCDMYRMCGPYSYCDVNTSPSCNCIQGFDPRNLQQWALRISLRGCKRRTLLSCNGDGFTRMKNMKLPETTMAIVDRSIGEKECKKRCLTDCNCTAFANADIRNGGTGCVIWTGNLADMRNYVADGQDLYVRLAAADLVKKSNANGKIISLIVGVSVLLLLIMFCLWKRKQNREKSSAASIVETANRQRNQNLPMNGIVLSSKRQLSGENKIEELELPLIELEAIVKATENFSNSNKIGQGGFGIVYKGILLDGQEIAVKRLSKTSVQGVDEFMNEVTLIARLQHVNLVQILGCCIDADEKMLIYEYLENLSLDSYLFGKTRRSKLNWKERFDITNGVARGLLYLHQDSRFRIIHRDLKVSNILLDRNMVPKISDFGMARIFERDETEANTMKVVGTYGYMSPEYAMGGIFSEKSDVFSFGVMVLEIITGKRNRGFDEDNLLSCAWRNWKEGRALEIVDPVIVNSFSPLSSPFQLQEVLKCIQIGLLCVQELAENRPTMSSVVWMLGNEATEIPQPKSPGCVRRSPYELDPSSSRQRDDDESWTVNQYTCSVIDAR</sequence>
<protein>
    <recommendedName>
        <fullName evidence="14">Receptor-like serine/threonine-protein kinase</fullName>
        <ecNumber evidence="14">2.7.11.1</ecNumber>
    </recommendedName>
</protein>
<dbReference type="PROSITE" id="PS50948">
    <property type="entry name" value="PAN"/>
    <property type="match status" value="1"/>
</dbReference>
<evidence type="ECO:0000256" key="11">
    <source>
        <dbReference type="ARBA" id="ARBA00023136"/>
    </source>
</evidence>
<keyword evidence="7 14" id="KW-0547">Nucleotide-binding</keyword>
<dbReference type="SMART" id="SM00473">
    <property type="entry name" value="PAN_AP"/>
    <property type="match status" value="1"/>
</dbReference>
<keyword evidence="22" id="KW-1185">Reference proteome</keyword>
<evidence type="ECO:0000313" key="22">
    <source>
        <dbReference type="Proteomes" id="UP000824890"/>
    </source>
</evidence>
<gene>
    <name evidence="21" type="ORF">HID58_027294</name>
</gene>
<dbReference type="PROSITE" id="PS00108">
    <property type="entry name" value="PROTEIN_KINASE_ST"/>
    <property type="match status" value="1"/>
</dbReference>
<feature type="region of interest" description="Disordered" evidence="16">
    <location>
        <begin position="813"/>
        <end position="841"/>
    </location>
</feature>
<evidence type="ECO:0000256" key="16">
    <source>
        <dbReference type="SAM" id="MobiDB-lite"/>
    </source>
</evidence>
<comment type="subcellular location">
    <subcellularLocation>
        <location evidence="1">Membrane</location>
        <topology evidence="1">Single-pass type I membrane protein</topology>
    </subcellularLocation>
</comment>
<evidence type="ECO:0000256" key="8">
    <source>
        <dbReference type="ARBA" id="ARBA00022777"/>
    </source>
</evidence>
<comment type="catalytic activity">
    <reaction evidence="14">
        <text>L-threonyl-[protein] + ATP = O-phospho-L-threonyl-[protein] + ADP + H(+)</text>
        <dbReference type="Rhea" id="RHEA:46608"/>
        <dbReference type="Rhea" id="RHEA-COMP:11060"/>
        <dbReference type="Rhea" id="RHEA-COMP:11605"/>
        <dbReference type="ChEBI" id="CHEBI:15378"/>
        <dbReference type="ChEBI" id="CHEBI:30013"/>
        <dbReference type="ChEBI" id="CHEBI:30616"/>
        <dbReference type="ChEBI" id="CHEBI:61977"/>
        <dbReference type="ChEBI" id="CHEBI:456216"/>
        <dbReference type="EC" id="2.7.11.1"/>
    </reaction>
</comment>
<dbReference type="SMART" id="SM00108">
    <property type="entry name" value="B_lectin"/>
    <property type="match status" value="1"/>
</dbReference>
<evidence type="ECO:0000256" key="2">
    <source>
        <dbReference type="ARBA" id="ARBA00022471"/>
    </source>
</evidence>
<dbReference type="InterPro" id="IPR000719">
    <property type="entry name" value="Prot_kinase_dom"/>
</dbReference>
<evidence type="ECO:0000256" key="13">
    <source>
        <dbReference type="ARBA" id="ARBA00023180"/>
    </source>
</evidence>
<dbReference type="InterPro" id="IPR001245">
    <property type="entry name" value="Ser-Thr/Tyr_kinase_cat_dom"/>
</dbReference>
<evidence type="ECO:0000256" key="6">
    <source>
        <dbReference type="ARBA" id="ARBA00022729"/>
    </source>
</evidence>
<evidence type="ECO:0000256" key="12">
    <source>
        <dbReference type="ARBA" id="ARBA00023157"/>
    </source>
</evidence>
<feature type="transmembrane region" description="Helical" evidence="17">
    <location>
        <begin position="12"/>
        <end position="33"/>
    </location>
</feature>
<keyword evidence="12" id="KW-1015">Disulfide bond</keyword>
<dbReference type="InterPro" id="IPR024171">
    <property type="entry name" value="SRK-like_kinase"/>
</dbReference>
<evidence type="ECO:0000256" key="7">
    <source>
        <dbReference type="ARBA" id="ARBA00022741"/>
    </source>
</evidence>
<evidence type="ECO:0000256" key="15">
    <source>
        <dbReference type="PROSITE-ProRule" id="PRU10141"/>
    </source>
</evidence>
<dbReference type="Gene3D" id="1.10.510.10">
    <property type="entry name" value="Transferase(Phosphotransferase) domain 1"/>
    <property type="match status" value="1"/>
</dbReference>
<keyword evidence="13" id="KW-0325">Glycoprotein</keyword>
<proteinExistence type="inferred from homology"/>
<dbReference type="PIRSF" id="PIRSF000641">
    <property type="entry name" value="SRK"/>
    <property type="match status" value="1"/>
</dbReference>
<dbReference type="SUPFAM" id="SSF56112">
    <property type="entry name" value="Protein kinase-like (PK-like)"/>
    <property type="match status" value="1"/>
</dbReference>
<evidence type="ECO:0000256" key="5">
    <source>
        <dbReference type="ARBA" id="ARBA00022692"/>
    </source>
</evidence>
<dbReference type="EMBL" id="JAGKQM010000007">
    <property type="protein sequence ID" value="KAH0919634.1"/>
    <property type="molecule type" value="Genomic_DNA"/>
</dbReference>
<dbReference type="Pfam" id="PF01453">
    <property type="entry name" value="B_lectin"/>
    <property type="match status" value="1"/>
</dbReference>
<evidence type="ECO:0000256" key="17">
    <source>
        <dbReference type="SAM" id="Phobius"/>
    </source>
</evidence>
<dbReference type="InterPro" id="IPR022126">
    <property type="entry name" value="S-locus_recpt_kinase"/>
</dbReference>
<dbReference type="InterPro" id="IPR008271">
    <property type="entry name" value="Ser/Thr_kinase_AS"/>
</dbReference>
<dbReference type="CDD" id="cd01098">
    <property type="entry name" value="PAN_AP_plant"/>
    <property type="match status" value="1"/>
</dbReference>
<dbReference type="CDD" id="cd00028">
    <property type="entry name" value="B_lectin"/>
    <property type="match status" value="1"/>
</dbReference>
<reference evidence="21 22" key="1">
    <citation type="submission" date="2021-05" db="EMBL/GenBank/DDBJ databases">
        <title>Genome Assembly of Synthetic Allotetraploid Brassica napus Reveals Homoeologous Exchanges between Subgenomes.</title>
        <authorList>
            <person name="Davis J.T."/>
        </authorList>
    </citation>
    <scope>NUCLEOTIDE SEQUENCE [LARGE SCALE GENOMIC DNA]</scope>
    <source>
        <strain evidence="22">cv. Da-Ae</strain>
        <tissue evidence="21">Seedling</tissue>
    </source>
</reference>
<dbReference type="PROSITE" id="PS50011">
    <property type="entry name" value="PROTEIN_KINASE_DOM"/>
    <property type="match status" value="1"/>
</dbReference>
<name>A0ABQ8CRD8_BRANA</name>
<dbReference type="InterPro" id="IPR001480">
    <property type="entry name" value="Bulb-type_lectin_dom"/>
</dbReference>
<feature type="domain" description="Protein kinase" evidence="18">
    <location>
        <begin position="530"/>
        <end position="809"/>
    </location>
</feature>
<feature type="binding site" evidence="15">
    <location>
        <position position="558"/>
    </location>
    <ligand>
        <name>ATP</name>
        <dbReference type="ChEBI" id="CHEBI:30616"/>
    </ligand>
</feature>
<evidence type="ECO:0000256" key="10">
    <source>
        <dbReference type="ARBA" id="ARBA00022989"/>
    </source>
</evidence>
<comment type="caution">
    <text evidence="21">The sequence shown here is derived from an EMBL/GenBank/DDBJ whole genome shotgun (WGS) entry which is preliminary data.</text>
</comment>
<feature type="domain" description="Bulb-type lectin" evidence="19">
    <location>
        <begin position="35"/>
        <end position="157"/>
    </location>
</feature>
<dbReference type="Pfam" id="PF12398">
    <property type="entry name" value="DUF3660"/>
    <property type="match status" value="1"/>
</dbReference>
<keyword evidence="8 14" id="KW-0418">Kinase</keyword>
<keyword evidence="10 17" id="KW-1133">Transmembrane helix</keyword>
<dbReference type="CDD" id="cd14066">
    <property type="entry name" value="STKc_IRAK"/>
    <property type="match status" value="1"/>
</dbReference>
<evidence type="ECO:0000256" key="4">
    <source>
        <dbReference type="ARBA" id="ARBA00022679"/>
    </source>
</evidence>
<organism evidence="21 22">
    <name type="scientific">Brassica napus</name>
    <name type="common">Rape</name>
    <dbReference type="NCBI Taxonomy" id="3708"/>
    <lineage>
        <taxon>Eukaryota</taxon>
        <taxon>Viridiplantae</taxon>
        <taxon>Streptophyta</taxon>
        <taxon>Embryophyta</taxon>
        <taxon>Tracheophyta</taxon>
        <taxon>Spermatophyta</taxon>
        <taxon>Magnoliopsida</taxon>
        <taxon>eudicotyledons</taxon>
        <taxon>Gunneridae</taxon>
        <taxon>Pentapetalae</taxon>
        <taxon>rosids</taxon>
        <taxon>malvids</taxon>
        <taxon>Brassicales</taxon>
        <taxon>Brassicaceae</taxon>
        <taxon>Brassiceae</taxon>
        <taxon>Brassica</taxon>
    </lineage>
</organism>
<evidence type="ECO:0000256" key="9">
    <source>
        <dbReference type="ARBA" id="ARBA00022840"/>
    </source>
</evidence>
<dbReference type="InterPro" id="IPR011009">
    <property type="entry name" value="Kinase-like_dom_sf"/>
</dbReference>
<dbReference type="PANTHER" id="PTHR32444">
    <property type="entry name" value="BULB-TYPE LECTIN DOMAIN-CONTAINING PROTEIN"/>
    <property type="match status" value="1"/>
</dbReference>
<dbReference type="Gene3D" id="3.50.4.10">
    <property type="entry name" value="Hepatocyte Growth Factor"/>
    <property type="match status" value="1"/>
</dbReference>
<dbReference type="Pfam" id="PF11883">
    <property type="entry name" value="DUF3403"/>
    <property type="match status" value="1"/>
</dbReference>
<feature type="transmembrane region" description="Helical" evidence="17">
    <location>
        <begin position="446"/>
        <end position="465"/>
    </location>
</feature>
<accession>A0ABQ8CRD8</accession>
<keyword evidence="5 17" id="KW-0812">Transmembrane</keyword>
<keyword evidence="11 17" id="KW-0472">Membrane</keyword>
<dbReference type="PANTHER" id="PTHR32444:SF251">
    <property type="entry name" value="INACTIVE G-TYPE LECTIN S-RECEPTOR-LIKE SERINE_THREONINE-PROTEIN KINASE SRK-RELATED"/>
    <property type="match status" value="1"/>
</dbReference>
<dbReference type="SMART" id="SM00220">
    <property type="entry name" value="S_TKc"/>
    <property type="match status" value="1"/>
</dbReference>
<dbReference type="Pfam" id="PF08276">
    <property type="entry name" value="PAN_2"/>
    <property type="match status" value="1"/>
</dbReference>
<dbReference type="InterPro" id="IPR003609">
    <property type="entry name" value="Pan_app"/>
</dbReference>
<evidence type="ECO:0000256" key="1">
    <source>
        <dbReference type="ARBA" id="ARBA00004479"/>
    </source>
</evidence>
<evidence type="ECO:0000256" key="3">
    <source>
        <dbReference type="ARBA" id="ARBA00022527"/>
    </source>
</evidence>
<evidence type="ECO:0000256" key="14">
    <source>
        <dbReference type="PIRNR" id="PIRNR000641"/>
    </source>
</evidence>
<feature type="domain" description="Apple" evidence="20">
    <location>
        <begin position="352"/>
        <end position="432"/>
    </location>
</feature>
<keyword evidence="6" id="KW-0732">Signal</keyword>
<evidence type="ECO:0000259" key="18">
    <source>
        <dbReference type="PROSITE" id="PS50011"/>
    </source>
</evidence>
<dbReference type="Pfam" id="PF00954">
    <property type="entry name" value="S_locus_glycop"/>
    <property type="match status" value="1"/>
</dbReference>
<dbReference type="InterPro" id="IPR017441">
    <property type="entry name" value="Protein_kinase_ATP_BS"/>
</dbReference>
<evidence type="ECO:0000313" key="21">
    <source>
        <dbReference type="EMBL" id="KAH0919634.1"/>
    </source>
</evidence>
<comment type="catalytic activity">
    <reaction evidence="14">
        <text>L-seryl-[protein] + ATP = O-phospho-L-seryl-[protein] + ADP + H(+)</text>
        <dbReference type="Rhea" id="RHEA:17989"/>
        <dbReference type="Rhea" id="RHEA-COMP:9863"/>
        <dbReference type="Rhea" id="RHEA-COMP:11604"/>
        <dbReference type="ChEBI" id="CHEBI:15378"/>
        <dbReference type="ChEBI" id="CHEBI:29999"/>
        <dbReference type="ChEBI" id="CHEBI:30616"/>
        <dbReference type="ChEBI" id="CHEBI:83421"/>
        <dbReference type="ChEBI" id="CHEBI:456216"/>
        <dbReference type="EC" id="2.7.11.1"/>
    </reaction>
</comment>
<keyword evidence="2" id="KW-0713">Self-incompatibility</keyword>
<dbReference type="Proteomes" id="UP000824890">
    <property type="component" value="Unassembled WGS sequence"/>
</dbReference>
<evidence type="ECO:0000259" key="19">
    <source>
        <dbReference type="PROSITE" id="PS50927"/>
    </source>
</evidence>
<keyword evidence="9 14" id="KW-0067">ATP-binding</keyword>
<dbReference type="SUPFAM" id="SSF51110">
    <property type="entry name" value="alpha-D-mannose-specific plant lectins"/>
    <property type="match status" value="1"/>
</dbReference>
<dbReference type="InterPro" id="IPR021820">
    <property type="entry name" value="S-locus_recpt_kinase_C"/>
</dbReference>